<reference evidence="3 4" key="1">
    <citation type="journal article" date="2018" name="Microbiome">
        <title>Fine metagenomic profile of the Mediterranean stratified and mixed water columns revealed by assembly and recruitment.</title>
        <authorList>
            <person name="Haro-Moreno J.M."/>
            <person name="Lopez-Perez M."/>
            <person name="De La Torre J.R."/>
            <person name="Picazo A."/>
            <person name="Camacho A."/>
            <person name="Rodriguez-Valera F."/>
        </authorList>
    </citation>
    <scope>NUCLEOTIDE SEQUENCE [LARGE SCALE GENOMIC DNA]</scope>
    <source>
        <strain evidence="3">MED-G55</strain>
    </source>
</reference>
<evidence type="ECO:0000256" key="2">
    <source>
        <dbReference type="ARBA" id="ARBA00023002"/>
    </source>
</evidence>
<protein>
    <submittedName>
        <fullName evidence="3">SDR family NAD(P)-dependent oxidoreductase</fullName>
    </submittedName>
</protein>
<dbReference type="Pfam" id="PF13561">
    <property type="entry name" value="adh_short_C2"/>
    <property type="match status" value="1"/>
</dbReference>
<comment type="caution">
    <text evidence="3">The sequence shown here is derived from an EMBL/GenBank/DDBJ whole genome shotgun (WGS) entry which is preliminary data.</text>
</comment>
<evidence type="ECO:0000313" key="4">
    <source>
        <dbReference type="Proteomes" id="UP000252132"/>
    </source>
</evidence>
<accession>A0A368E0M6</accession>
<dbReference type="EMBL" id="QOQF01000006">
    <property type="protein sequence ID" value="RCL77650.1"/>
    <property type="molecule type" value="Genomic_DNA"/>
</dbReference>
<dbReference type="PANTHER" id="PTHR43639:SF1">
    <property type="entry name" value="SHORT-CHAIN DEHYDROGENASE_REDUCTASE FAMILY PROTEIN"/>
    <property type="match status" value="1"/>
</dbReference>
<evidence type="ECO:0000313" key="3">
    <source>
        <dbReference type="EMBL" id="RCL77650.1"/>
    </source>
</evidence>
<dbReference type="PANTHER" id="PTHR43639">
    <property type="entry name" value="OXIDOREDUCTASE, SHORT-CHAIN DEHYDROGENASE/REDUCTASE FAMILY (AFU_ORTHOLOGUE AFUA_5G02870)"/>
    <property type="match status" value="1"/>
</dbReference>
<dbReference type="PRINTS" id="PR00081">
    <property type="entry name" value="GDHRDH"/>
</dbReference>
<evidence type="ECO:0000256" key="1">
    <source>
        <dbReference type="ARBA" id="ARBA00006484"/>
    </source>
</evidence>
<gene>
    <name evidence="3" type="ORF">DBW69_02665</name>
</gene>
<dbReference type="FunFam" id="3.40.50.720:FF:000084">
    <property type="entry name" value="Short-chain dehydrogenase reductase"/>
    <property type="match status" value="1"/>
</dbReference>
<dbReference type="GO" id="GO:0016491">
    <property type="term" value="F:oxidoreductase activity"/>
    <property type="evidence" value="ECO:0007669"/>
    <property type="project" value="UniProtKB-KW"/>
</dbReference>
<dbReference type="Proteomes" id="UP000252132">
    <property type="component" value="Unassembled WGS sequence"/>
</dbReference>
<comment type="similarity">
    <text evidence="1">Belongs to the short-chain dehydrogenases/reductases (SDR) family.</text>
</comment>
<dbReference type="Gene3D" id="3.40.50.720">
    <property type="entry name" value="NAD(P)-binding Rossmann-like Domain"/>
    <property type="match status" value="1"/>
</dbReference>
<dbReference type="SUPFAM" id="SSF51735">
    <property type="entry name" value="NAD(P)-binding Rossmann-fold domains"/>
    <property type="match status" value="1"/>
</dbReference>
<name>A0A368E0M6_9PROT</name>
<dbReference type="PRINTS" id="PR00080">
    <property type="entry name" value="SDRFAMILY"/>
</dbReference>
<dbReference type="CDD" id="cd05233">
    <property type="entry name" value="SDR_c"/>
    <property type="match status" value="1"/>
</dbReference>
<dbReference type="AlphaFoldDB" id="A0A368E0M6"/>
<keyword evidence="2" id="KW-0560">Oxidoreductase</keyword>
<proteinExistence type="inferred from homology"/>
<organism evidence="3 4">
    <name type="scientific">PS1 clade bacterium</name>
    <dbReference type="NCBI Taxonomy" id="2175152"/>
    <lineage>
        <taxon>Bacteria</taxon>
        <taxon>Pseudomonadati</taxon>
        <taxon>Pseudomonadota</taxon>
        <taxon>Alphaproteobacteria</taxon>
        <taxon>PS1 clade</taxon>
    </lineage>
</organism>
<dbReference type="InterPro" id="IPR002347">
    <property type="entry name" value="SDR_fam"/>
</dbReference>
<dbReference type="InterPro" id="IPR036291">
    <property type="entry name" value="NAD(P)-bd_dom_sf"/>
</dbReference>
<sequence length="252" mass="26658">MSSLKGKTALITGGGQGVGLGIALALANEGVNVALLGRTMEKLESSCAAVSERGSRALAVACDVTIDNDLRAGVDATIEEFGRLDILVNNAQLVPLAPINALTDEAFEDGFKSGPLAVLRMMKYCYPHLKAEGGHIVNLLSSVMKRWDMSGYGGYAAVKSAIQQLTRAAACEWGPDGIRVNGIMPHAKSPALANWINTNPEEAEAFQASIPLRRVGECEEDIGAFVMLMCREESRYLSGQTIALDGGQAFVG</sequence>